<dbReference type="SUPFAM" id="SSF49764">
    <property type="entry name" value="HSP20-like chaperones"/>
    <property type="match status" value="1"/>
</dbReference>
<accession>U6KK65</accession>
<dbReference type="PANTHER" id="PTHR12356">
    <property type="entry name" value="NUCLEAR MOVEMENT PROTEIN NUDC"/>
    <property type="match status" value="1"/>
</dbReference>
<dbReference type="Gene3D" id="1.20.5.740">
    <property type="entry name" value="Single helix bin"/>
    <property type="match status" value="1"/>
</dbReference>
<evidence type="ECO:0000259" key="1">
    <source>
        <dbReference type="PROSITE" id="PS51203"/>
    </source>
</evidence>
<dbReference type="Proteomes" id="UP000030747">
    <property type="component" value="Unassembled WGS sequence"/>
</dbReference>
<dbReference type="GO" id="GO:0005737">
    <property type="term" value="C:cytoplasm"/>
    <property type="evidence" value="ECO:0007669"/>
    <property type="project" value="TreeGrafter"/>
</dbReference>
<reference evidence="2" key="1">
    <citation type="submission" date="2013-10" db="EMBL/GenBank/DDBJ databases">
        <title>Genomic analysis of the causative agents of coccidiosis in chickens.</title>
        <authorList>
            <person name="Reid A.J."/>
            <person name="Blake D."/>
            <person name="Billington K."/>
            <person name="Browne H."/>
            <person name="Dunn M."/>
            <person name="Hung S."/>
            <person name="Kawahara F."/>
            <person name="Miranda-Saavedra D."/>
            <person name="Mourier T."/>
            <person name="Nagra H."/>
            <person name="Otto T.D."/>
            <person name="Rawlings N."/>
            <person name="Sanchez A."/>
            <person name="Sanders M."/>
            <person name="Subramaniam C."/>
            <person name="Tay Y."/>
            <person name="Dear P."/>
            <person name="Doerig C."/>
            <person name="Gruber A."/>
            <person name="Parkinson J."/>
            <person name="Shirley M."/>
            <person name="Wan K.L."/>
            <person name="Berriman M."/>
            <person name="Tomley F."/>
            <person name="Pain A."/>
        </authorList>
    </citation>
    <scope>NUCLEOTIDE SEQUENCE [LARGE SCALE GENOMIC DNA]</scope>
    <source>
        <strain evidence="2">Houghton</strain>
    </source>
</reference>
<reference evidence="2" key="2">
    <citation type="submission" date="2013-10" db="EMBL/GenBank/DDBJ databases">
        <authorList>
            <person name="Aslett M."/>
        </authorList>
    </citation>
    <scope>NUCLEOTIDE SEQUENCE [LARGE SCALE GENOMIC DNA]</scope>
    <source>
        <strain evidence="2">Houghton</strain>
    </source>
</reference>
<dbReference type="GO" id="GO:0006457">
    <property type="term" value="P:protein folding"/>
    <property type="evidence" value="ECO:0007669"/>
    <property type="project" value="TreeGrafter"/>
</dbReference>
<dbReference type="VEuPathDB" id="ToxoDB:ETH2_0201500"/>
<evidence type="ECO:0000313" key="3">
    <source>
        <dbReference type="Proteomes" id="UP000030747"/>
    </source>
</evidence>
<keyword evidence="3" id="KW-1185">Reference proteome</keyword>
<dbReference type="PROSITE" id="PS51203">
    <property type="entry name" value="CS"/>
    <property type="match status" value="1"/>
</dbReference>
<dbReference type="Gene3D" id="2.60.40.790">
    <property type="match status" value="1"/>
</dbReference>
<name>U6KK65_EIMTE</name>
<feature type="domain" description="CS" evidence="1">
    <location>
        <begin position="18"/>
        <end position="106"/>
    </location>
</feature>
<dbReference type="OrthoDB" id="515366at2759"/>
<dbReference type="PANTHER" id="PTHR12356:SF18">
    <property type="entry name" value="NUDC DOMAIN-CONTAINING PROTEIN 2"/>
    <property type="match status" value="1"/>
</dbReference>
<dbReference type="GeneID" id="25257810"/>
<proteinExistence type="predicted"/>
<evidence type="ECO:0000313" key="2">
    <source>
        <dbReference type="EMBL" id="CDJ38395.1"/>
    </source>
</evidence>
<protein>
    <submittedName>
        <fullName evidence="2">Nuclear movement domain-containing protein, putative</fullName>
    </submittedName>
</protein>
<dbReference type="RefSeq" id="XP_013229233.1">
    <property type="nucleotide sequence ID" value="XM_013373779.1"/>
</dbReference>
<dbReference type="OMA" id="RDVECSL"/>
<dbReference type="InterPro" id="IPR007052">
    <property type="entry name" value="CS_dom"/>
</dbReference>
<dbReference type="Pfam" id="PF04969">
    <property type="entry name" value="CS"/>
    <property type="match status" value="1"/>
</dbReference>
<dbReference type="EMBL" id="HG673844">
    <property type="protein sequence ID" value="CDJ38395.1"/>
    <property type="molecule type" value="Genomic_DNA"/>
</dbReference>
<dbReference type="GO" id="GO:0051082">
    <property type="term" value="F:unfolded protein binding"/>
    <property type="evidence" value="ECO:0007669"/>
    <property type="project" value="TreeGrafter"/>
</dbReference>
<organism evidence="2 3">
    <name type="scientific">Eimeria tenella</name>
    <name type="common">Coccidian parasite</name>
    <dbReference type="NCBI Taxonomy" id="5802"/>
    <lineage>
        <taxon>Eukaryota</taxon>
        <taxon>Sar</taxon>
        <taxon>Alveolata</taxon>
        <taxon>Apicomplexa</taxon>
        <taxon>Conoidasida</taxon>
        <taxon>Coccidia</taxon>
        <taxon>Eucoccidiorida</taxon>
        <taxon>Eimeriorina</taxon>
        <taxon>Eimeriidae</taxon>
        <taxon>Eimeria</taxon>
    </lineage>
</organism>
<gene>
    <name evidence="2" type="ORF">ETH_00043855</name>
</gene>
<dbReference type="InterPro" id="IPR037898">
    <property type="entry name" value="NudC_fam"/>
</dbReference>
<sequence length="160" mass="17779">MQTAIAEAARGRVPVRHDGRLLYEWEQDLTDVHIYLKPPPKTEAKEISVRISPNKLAVGLIGKPPLFDEELSSTVETAASFWMMEDGELHIQLGKMRKGEVWKSALKGHATLNPLAAEEVQKKLMLERFGEEHPGFDFSGATFSGSAPDPRSFMGGISYK</sequence>
<dbReference type="AlphaFoldDB" id="U6KK65"/>
<dbReference type="VEuPathDB" id="ToxoDB:ETH_00043855"/>
<dbReference type="CDD" id="cd06467">
    <property type="entry name" value="p23_NUDC_like"/>
    <property type="match status" value="1"/>
</dbReference>
<dbReference type="InterPro" id="IPR008978">
    <property type="entry name" value="HSP20-like_chaperone"/>
</dbReference>